<feature type="signal peptide" evidence="4">
    <location>
        <begin position="1"/>
        <end position="16"/>
    </location>
</feature>
<dbReference type="InterPro" id="IPR001762">
    <property type="entry name" value="Disintegrin_dom"/>
</dbReference>
<dbReference type="PROSITE" id="PS50214">
    <property type="entry name" value="DISINTEGRIN_2"/>
    <property type="match status" value="1"/>
</dbReference>
<dbReference type="InterPro" id="IPR036436">
    <property type="entry name" value="Disintegrin_dom_sf"/>
</dbReference>
<dbReference type="InterPro" id="IPR001590">
    <property type="entry name" value="Peptidase_M12B"/>
</dbReference>
<dbReference type="GO" id="GO:0046872">
    <property type="term" value="F:metal ion binding"/>
    <property type="evidence" value="ECO:0007669"/>
    <property type="project" value="UniProtKB-KW"/>
</dbReference>
<keyword evidence="8" id="KW-1185">Reference proteome</keyword>
<organism evidence="7 8">
    <name type="scientific">Batillaria attramentaria</name>
    <dbReference type="NCBI Taxonomy" id="370345"/>
    <lineage>
        <taxon>Eukaryota</taxon>
        <taxon>Metazoa</taxon>
        <taxon>Spiralia</taxon>
        <taxon>Lophotrochozoa</taxon>
        <taxon>Mollusca</taxon>
        <taxon>Gastropoda</taxon>
        <taxon>Caenogastropoda</taxon>
        <taxon>Sorbeoconcha</taxon>
        <taxon>Cerithioidea</taxon>
        <taxon>Batillariidae</taxon>
        <taxon>Batillaria</taxon>
    </lineage>
</organism>
<evidence type="ECO:0000256" key="3">
    <source>
        <dbReference type="SAM" id="Phobius"/>
    </source>
</evidence>
<dbReference type="SUPFAM" id="SSF57552">
    <property type="entry name" value="Blood coagulation inhibitor (disintegrin)"/>
    <property type="match status" value="1"/>
</dbReference>
<gene>
    <name evidence="7" type="ORF">BaRGS_00039085</name>
</gene>
<feature type="active site" evidence="2">
    <location>
        <position position="360"/>
    </location>
</feature>
<keyword evidence="3" id="KW-1133">Transmembrane helix</keyword>
<dbReference type="Pfam" id="PF13688">
    <property type="entry name" value="Reprolysin_5"/>
    <property type="match status" value="1"/>
</dbReference>
<feature type="binding site" evidence="2">
    <location>
        <position position="369"/>
    </location>
    <ligand>
        <name>Zn(2+)</name>
        <dbReference type="ChEBI" id="CHEBI:29105"/>
        <note>catalytic</note>
    </ligand>
</feature>
<dbReference type="InterPro" id="IPR024079">
    <property type="entry name" value="MetalloPept_cat_dom_sf"/>
</dbReference>
<dbReference type="Gene3D" id="4.10.70.10">
    <property type="entry name" value="Disintegrin domain"/>
    <property type="match status" value="1"/>
</dbReference>
<dbReference type="EMBL" id="JACVVK020000663">
    <property type="protein sequence ID" value="KAK7458911.1"/>
    <property type="molecule type" value="Genomic_DNA"/>
</dbReference>
<dbReference type="Gene3D" id="3.40.390.10">
    <property type="entry name" value="Collagenase (Catalytic Domain)"/>
    <property type="match status" value="1"/>
</dbReference>
<sequence>MQMITVLTSILVLVTGLDDIHKKLSYFETLKTVSISSRRRRNANGEYAESKEIRFRAFDKNFHLVLYSGSPVLAHDFQAKTVDGSGKETPFHVDRNDFFWGHLADNVSVSVEAHFEDGILSSSIHFHNETYAVEPAWRHLPTSDNHTMIVYRGSGMKDEESGLFCGGIRLDRDKSLNASPNKMESQRFNVLRVKGRQKRDSGLKKSCTLMLVADYLFFRETGKTVAGTANYMIGLMTRIDKRFRRTEWTPGLKGFGFQVKEVLIHIEFTEETGHYNENKKHWGALEKLQAFSKPDYPFCLAHLYTSYAFEGNLAGLAYMASPSSHYSGGICEPPNVAWTTTKNTQTTFVTLRIELVQMHELGHGWGADHDPPSGNCSPSDFNGGRFVMWPYAVNGWNDNNHFFSQCSKNWILPVLRSKSIMCFTDDVMSLCGNGLIEDGEECDTGKFHGEDECCTSDCTLKPGAKCSDFNFECCRKCQVASASTMCGAENLNTCQNASHCDGYDYKQCPPPPPANDGTSCLMKGTCYKGQCQSFCQSLGKAKNITLKPCVCEQNSTSACRFCCMHIHPNGSRDSCKPTDQQMPNGSYCVAGYCRAGECHEEVANSVVRLFSYITSFDVSALAAFMRSNIVGTIVVLSLIVWIPASTIITRIEKQIRMEDKHKFKQLRLADYNSKYPTRGVRRE</sequence>
<keyword evidence="1" id="KW-1015">Disulfide bond</keyword>
<keyword evidence="3" id="KW-0472">Membrane</keyword>
<feature type="domain" description="Peptidase M12B" evidence="6">
    <location>
        <begin position="205"/>
        <end position="427"/>
    </location>
</feature>
<dbReference type="AlphaFoldDB" id="A0ABD0J422"/>
<proteinExistence type="predicted"/>
<dbReference type="Proteomes" id="UP001519460">
    <property type="component" value="Unassembled WGS sequence"/>
</dbReference>
<name>A0ABD0J422_9CAEN</name>
<protein>
    <submittedName>
        <fullName evidence="7">Uncharacterized protein</fullName>
    </submittedName>
</protein>
<keyword evidence="2" id="KW-0862">Zinc</keyword>
<evidence type="ECO:0000259" key="6">
    <source>
        <dbReference type="PROSITE" id="PS50215"/>
    </source>
</evidence>
<dbReference type="PROSITE" id="PS50215">
    <property type="entry name" value="ADAM_MEPRO"/>
    <property type="match status" value="1"/>
</dbReference>
<evidence type="ECO:0000256" key="2">
    <source>
        <dbReference type="PROSITE-ProRule" id="PRU00276"/>
    </source>
</evidence>
<evidence type="ECO:0000313" key="8">
    <source>
        <dbReference type="Proteomes" id="UP001519460"/>
    </source>
</evidence>
<keyword evidence="4" id="KW-0732">Signal</keyword>
<evidence type="ECO:0000256" key="4">
    <source>
        <dbReference type="SAM" id="SignalP"/>
    </source>
</evidence>
<evidence type="ECO:0000256" key="1">
    <source>
        <dbReference type="ARBA" id="ARBA00023157"/>
    </source>
</evidence>
<dbReference type="SMART" id="SM00050">
    <property type="entry name" value="DISIN"/>
    <property type="match status" value="1"/>
</dbReference>
<feature type="transmembrane region" description="Helical" evidence="3">
    <location>
        <begin position="629"/>
        <end position="648"/>
    </location>
</feature>
<feature type="binding site" evidence="2">
    <location>
        <position position="359"/>
    </location>
    <ligand>
        <name>Zn(2+)</name>
        <dbReference type="ChEBI" id="CHEBI:29105"/>
        <note>catalytic</note>
    </ligand>
</feature>
<evidence type="ECO:0000259" key="5">
    <source>
        <dbReference type="PROSITE" id="PS50214"/>
    </source>
</evidence>
<dbReference type="PANTHER" id="PTHR45702">
    <property type="entry name" value="ADAM10/ADAM17 METALLOPEPTIDASE FAMILY MEMBER"/>
    <property type="match status" value="1"/>
</dbReference>
<feature type="binding site" evidence="2">
    <location>
        <position position="363"/>
    </location>
    <ligand>
        <name>Zn(2+)</name>
        <dbReference type="ChEBI" id="CHEBI:29105"/>
        <note>catalytic</note>
    </ligand>
</feature>
<dbReference type="PANTHER" id="PTHR45702:SF6">
    <property type="entry name" value="DISINTEGRIN AND METALLOPROTEINASE DOMAIN-CONTAINING PROTEIN 17"/>
    <property type="match status" value="1"/>
</dbReference>
<comment type="caution">
    <text evidence="2">Lacks conserved residue(s) required for the propagation of feature annotation.</text>
</comment>
<accession>A0ABD0J422</accession>
<dbReference type="InterPro" id="IPR051489">
    <property type="entry name" value="ADAM_Metalloproteinase"/>
</dbReference>
<dbReference type="SUPFAM" id="SSF55486">
    <property type="entry name" value="Metalloproteases ('zincins'), catalytic domain"/>
    <property type="match status" value="1"/>
</dbReference>
<comment type="caution">
    <text evidence="7">The sequence shown here is derived from an EMBL/GenBank/DDBJ whole genome shotgun (WGS) entry which is preliminary data.</text>
</comment>
<reference evidence="7 8" key="1">
    <citation type="journal article" date="2023" name="Sci. Data">
        <title>Genome assembly of the Korean intertidal mud-creeper Batillaria attramentaria.</title>
        <authorList>
            <person name="Patra A.K."/>
            <person name="Ho P.T."/>
            <person name="Jun S."/>
            <person name="Lee S.J."/>
            <person name="Kim Y."/>
            <person name="Won Y.J."/>
        </authorList>
    </citation>
    <scope>NUCLEOTIDE SEQUENCE [LARGE SCALE GENOMIC DNA]</scope>
    <source>
        <strain evidence="7">Wonlab-2016</strain>
    </source>
</reference>
<keyword evidence="2" id="KW-0479">Metal-binding</keyword>
<keyword evidence="3" id="KW-0812">Transmembrane</keyword>
<dbReference type="FunFam" id="4.10.70.10:FF:000003">
    <property type="entry name" value="Disintegrin and metalloproteinase domain-containing protein 17"/>
    <property type="match status" value="1"/>
</dbReference>
<evidence type="ECO:0000313" key="7">
    <source>
        <dbReference type="EMBL" id="KAK7458911.1"/>
    </source>
</evidence>
<feature type="chain" id="PRO_5044747692" evidence="4">
    <location>
        <begin position="17"/>
        <end position="683"/>
    </location>
</feature>
<feature type="domain" description="Disintegrin" evidence="5">
    <location>
        <begin position="428"/>
        <end position="516"/>
    </location>
</feature>